<dbReference type="AlphaFoldDB" id="A0A433VQX9"/>
<keyword evidence="4" id="KW-1185">Reference proteome</keyword>
<evidence type="ECO:0000313" key="4">
    <source>
        <dbReference type="Proteomes" id="UP000271624"/>
    </source>
</evidence>
<comment type="caution">
    <text evidence="3">The sequence shown here is derived from an EMBL/GenBank/DDBJ whole genome shotgun (WGS) entry which is preliminary data.</text>
</comment>
<reference evidence="3" key="1">
    <citation type="submission" date="2018-12" db="EMBL/GenBank/DDBJ databases">
        <authorList>
            <person name="Will S."/>
            <person name="Neumann-Schaal M."/>
            <person name="Henke P."/>
        </authorList>
    </citation>
    <scope>NUCLEOTIDE SEQUENCE</scope>
    <source>
        <strain evidence="3">PCC 7102</strain>
    </source>
</reference>
<organism evidence="3 4">
    <name type="scientific">Dulcicalothrix desertica PCC 7102</name>
    <dbReference type="NCBI Taxonomy" id="232991"/>
    <lineage>
        <taxon>Bacteria</taxon>
        <taxon>Bacillati</taxon>
        <taxon>Cyanobacteriota</taxon>
        <taxon>Cyanophyceae</taxon>
        <taxon>Nostocales</taxon>
        <taxon>Calotrichaceae</taxon>
        <taxon>Dulcicalothrix</taxon>
    </lineage>
</organism>
<dbReference type="InterPro" id="IPR002508">
    <property type="entry name" value="MurNAc-LAA_cat"/>
</dbReference>
<dbReference type="Gene3D" id="3.40.630.40">
    <property type="entry name" value="Zn-dependent exopeptidases"/>
    <property type="match status" value="1"/>
</dbReference>
<dbReference type="GO" id="GO:0009253">
    <property type="term" value="P:peptidoglycan catabolic process"/>
    <property type="evidence" value="ECO:0007669"/>
    <property type="project" value="InterPro"/>
</dbReference>
<accession>A0A433VQX9</accession>
<dbReference type="Pfam" id="PF01520">
    <property type="entry name" value="Amidase_3"/>
    <property type="match status" value="1"/>
</dbReference>
<dbReference type="InterPro" id="IPR050695">
    <property type="entry name" value="N-acetylmuramoyl_amidase_3"/>
</dbReference>
<feature type="domain" description="MurNAc-LAA" evidence="2">
    <location>
        <begin position="65"/>
        <end position="168"/>
    </location>
</feature>
<proteinExistence type="predicted"/>
<dbReference type="OrthoDB" id="9763643at2"/>
<name>A0A433VQX9_9CYAN</name>
<dbReference type="CDD" id="cd02696">
    <property type="entry name" value="MurNAc-LAA"/>
    <property type="match status" value="1"/>
</dbReference>
<sequence>MTTYAIDLGHGCNFDGGAVGILKEENVINVVGRLVINKLLQLGHEVIEVRPVTANSTRHSLQQRCNTANAFKADVFVSIHANKHKGQAHGTEVFAISTKGRALAAKVLRNICSLGFFSRGVKNGSHLFVLKNTAMVAILIELFFLDSTKDVALYNAEKLATAIVEGLTAA</sequence>
<protein>
    <recommendedName>
        <fullName evidence="2">MurNAc-LAA domain-containing protein</fullName>
    </recommendedName>
</protein>
<dbReference type="GO" id="GO:0030288">
    <property type="term" value="C:outer membrane-bounded periplasmic space"/>
    <property type="evidence" value="ECO:0007669"/>
    <property type="project" value="TreeGrafter"/>
</dbReference>
<dbReference type="RefSeq" id="WP_127080237.1">
    <property type="nucleotide sequence ID" value="NZ_RSCL01000003.1"/>
</dbReference>
<gene>
    <name evidence="3" type="ORF">DSM106972_016000</name>
</gene>
<reference evidence="3" key="2">
    <citation type="journal article" date="2019" name="Genome Biol. Evol.">
        <title>Day and night: Metabolic profiles and evolutionary relationships of six axenic non-marine cyanobacteria.</title>
        <authorList>
            <person name="Will S.E."/>
            <person name="Henke P."/>
            <person name="Boedeker C."/>
            <person name="Huang S."/>
            <person name="Brinkmann H."/>
            <person name="Rohde M."/>
            <person name="Jarek M."/>
            <person name="Friedl T."/>
            <person name="Seufert S."/>
            <person name="Schumacher M."/>
            <person name="Overmann J."/>
            <person name="Neumann-Schaal M."/>
            <person name="Petersen J."/>
        </authorList>
    </citation>
    <scope>NUCLEOTIDE SEQUENCE [LARGE SCALE GENOMIC DNA]</scope>
    <source>
        <strain evidence="3">PCC 7102</strain>
    </source>
</reference>
<dbReference type="PANTHER" id="PTHR30404">
    <property type="entry name" value="N-ACETYLMURAMOYL-L-ALANINE AMIDASE"/>
    <property type="match status" value="1"/>
</dbReference>
<dbReference type="EMBL" id="RSCL01000003">
    <property type="protein sequence ID" value="RUT08432.1"/>
    <property type="molecule type" value="Genomic_DNA"/>
</dbReference>
<evidence type="ECO:0000313" key="3">
    <source>
        <dbReference type="EMBL" id="RUT08432.1"/>
    </source>
</evidence>
<dbReference type="SUPFAM" id="SSF53187">
    <property type="entry name" value="Zn-dependent exopeptidases"/>
    <property type="match status" value="1"/>
</dbReference>
<dbReference type="Proteomes" id="UP000271624">
    <property type="component" value="Unassembled WGS sequence"/>
</dbReference>
<keyword evidence="1" id="KW-0378">Hydrolase</keyword>
<dbReference type="PANTHER" id="PTHR30404:SF0">
    <property type="entry name" value="N-ACETYLMURAMOYL-L-ALANINE AMIDASE AMIC"/>
    <property type="match status" value="1"/>
</dbReference>
<dbReference type="GO" id="GO:0008745">
    <property type="term" value="F:N-acetylmuramoyl-L-alanine amidase activity"/>
    <property type="evidence" value="ECO:0007669"/>
    <property type="project" value="InterPro"/>
</dbReference>
<dbReference type="SMART" id="SM00646">
    <property type="entry name" value="Ami_3"/>
    <property type="match status" value="1"/>
</dbReference>
<evidence type="ECO:0000259" key="2">
    <source>
        <dbReference type="SMART" id="SM00646"/>
    </source>
</evidence>
<evidence type="ECO:0000256" key="1">
    <source>
        <dbReference type="ARBA" id="ARBA00022801"/>
    </source>
</evidence>